<protein>
    <submittedName>
        <fullName evidence="7">S9 family peptidase</fullName>
    </submittedName>
</protein>
<name>A0ABX7N1L9_9BACT</name>
<dbReference type="SUPFAM" id="SSF53474">
    <property type="entry name" value="alpha/beta-Hydrolases"/>
    <property type="match status" value="1"/>
</dbReference>
<dbReference type="EMBL" id="CP071091">
    <property type="protein sequence ID" value="QSQ12612.1"/>
    <property type="molecule type" value="Genomic_DNA"/>
</dbReference>
<gene>
    <name evidence="7" type="ORF">JY572_30245</name>
</gene>
<dbReference type="RefSeq" id="WP_206714334.1">
    <property type="nucleotide sequence ID" value="NZ_CP071091.1"/>
</dbReference>
<keyword evidence="3" id="KW-0720">Serine protease</keyword>
<dbReference type="Proteomes" id="UP000663090">
    <property type="component" value="Chromosome"/>
</dbReference>
<keyword evidence="2" id="KW-0378">Hydrolase</keyword>
<dbReference type="InterPro" id="IPR002470">
    <property type="entry name" value="Peptidase_S9A"/>
</dbReference>
<dbReference type="Pfam" id="PF02897">
    <property type="entry name" value="Peptidase_S9_N"/>
    <property type="match status" value="1"/>
</dbReference>
<keyword evidence="4" id="KW-0732">Signal</keyword>
<sequence length="693" mass="76728">MGRSFVAPLLTGLLTASTALAAEEDPFLWLEEVQGQRALEWVRAQNAKTEGVLEKDPRFAPFQAEALRIFTATDRIPTPVFRAGGVDTFWQDQANPRGRWLRTTVEGYSSPSIPWETVLDVDALSKAEGANWVFKGGDCLPPADLRCMVFLSNGGKDAVEAREFDATTKQFLEGGFRLTEGKQSLDWLDADTLLVGRDWGEGTLTESGYPYVLKRWKRGTPIEQAVEVYRGERTDVSSRPIVLHDVDGQLQAVLINRAVTFFESEYFLLGDAAPVRLPFPRKASIQTHLHGQIVFTLEEDWGGFKQGALLSYALADLKADASKAKPTLIFQPGPRQAIEAVVATRNRLLVNLYEDVKGALDVYTPGKGRWSRKRLGLPKNASVSVIGTSRGHDKLFARSEGFLAPTSLWMGDASTNTVKQVKSLPARFDASKHRVEQFWVKSKDGTKVPYFLVRPSKLKPGAVTPTVVYGYGGFQVSKPPVYLPEMGKLWLEHGGAYVVANIRGGGEFGPRWHQAALRENRQRSFDDFAAVLEDLVRRKVTSPAHIGIYGRSNGGVLTSVAMTQHPELLNAAVIESPLIDMMRYTKLPAGASWAGEYGDPAVPGDAAFISKYSAYQNLKAGVRYPKPYITTNTKDDRVHPGHARKFAAKLEAMGLPYLYYENTDGGHSNDSDPVLNARRWALHHVYLSQQLMD</sequence>
<keyword evidence="1" id="KW-0645">Protease</keyword>
<dbReference type="SUPFAM" id="SSF50993">
    <property type="entry name" value="Peptidase/esterase 'gauge' domain"/>
    <property type="match status" value="1"/>
</dbReference>
<feature type="domain" description="Peptidase S9A N-terminal" evidence="6">
    <location>
        <begin position="24"/>
        <end position="422"/>
    </location>
</feature>
<dbReference type="PRINTS" id="PR00862">
    <property type="entry name" value="PROLIGOPTASE"/>
</dbReference>
<evidence type="ECO:0000259" key="6">
    <source>
        <dbReference type="Pfam" id="PF02897"/>
    </source>
</evidence>
<dbReference type="InterPro" id="IPR001375">
    <property type="entry name" value="Peptidase_S9_cat"/>
</dbReference>
<evidence type="ECO:0000256" key="4">
    <source>
        <dbReference type="SAM" id="SignalP"/>
    </source>
</evidence>
<organism evidence="7 8">
    <name type="scientific">Myxococcus landrumensis</name>
    <dbReference type="NCBI Taxonomy" id="2813577"/>
    <lineage>
        <taxon>Bacteria</taxon>
        <taxon>Pseudomonadati</taxon>
        <taxon>Myxococcota</taxon>
        <taxon>Myxococcia</taxon>
        <taxon>Myxococcales</taxon>
        <taxon>Cystobacterineae</taxon>
        <taxon>Myxococcaceae</taxon>
        <taxon>Myxococcus</taxon>
    </lineage>
</organism>
<feature type="signal peptide" evidence="4">
    <location>
        <begin position="1"/>
        <end position="21"/>
    </location>
</feature>
<dbReference type="Gene3D" id="3.40.50.1820">
    <property type="entry name" value="alpha/beta hydrolase"/>
    <property type="match status" value="1"/>
</dbReference>
<accession>A0ABX7N1L9</accession>
<dbReference type="PANTHER" id="PTHR42881">
    <property type="entry name" value="PROLYL ENDOPEPTIDASE"/>
    <property type="match status" value="1"/>
</dbReference>
<evidence type="ECO:0000256" key="3">
    <source>
        <dbReference type="ARBA" id="ARBA00022825"/>
    </source>
</evidence>
<evidence type="ECO:0000313" key="8">
    <source>
        <dbReference type="Proteomes" id="UP000663090"/>
    </source>
</evidence>
<evidence type="ECO:0000313" key="7">
    <source>
        <dbReference type="EMBL" id="QSQ12612.1"/>
    </source>
</evidence>
<proteinExistence type="predicted"/>
<feature type="domain" description="Peptidase S9 prolyl oligopeptidase catalytic" evidence="5">
    <location>
        <begin position="490"/>
        <end position="670"/>
    </location>
</feature>
<evidence type="ECO:0000256" key="2">
    <source>
        <dbReference type="ARBA" id="ARBA00022801"/>
    </source>
</evidence>
<feature type="chain" id="PRO_5046444745" evidence="4">
    <location>
        <begin position="22"/>
        <end position="693"/>
    </location>
</feature>
<reference evidence="7 8" key="1">
    <citation type="submission" date="2021-02" db="EMBL/GenBank/DDBJ databases">
        <title>De Novo genome assembly of isolated myxobacteria.</title>
        <authorList>
            <person name="Stevens D.C."/>
        </authorList>
    </citation>
    <scope>NUCLEOTIDE SEQUENCE [LARGE SCALE GENOMIC DNA]</scope>
    <source>
        <strain evidence="7 8">SCHIC003</strain>
    </source>
</reference>
<dbReference type="Gene3D" id="2.130.10.120">
    <property type="entry name" value="Prolyl oligopeptidase, N-terminal domain"/>
    <property type="match status" value="1"/>
</dbReference>
<dbReference type="InterPro" id="IPR029058">
    <property type="entry name" value="AB_hydrolase_fold"/>
</dbReference>
<evidence type="ECO:0000259" key="5">
    <source>
        <dbReference type="Pfam" id="PF00326"/>
    </source>
</evidence>
<evidence type="ECO:0000256" key="1">
    <source>
        <dbReference type="ARBA" id="ARBA00022670"/>
    </source>
</evidence>
<dbReference type="Pfam" id="PF00326">
    <property type="entry name" value="Peptidase_S9"/>
    <property type="match status" value="1"/>
</dbReference>
<dbReference type="InterPro" id="IPR051167">
    <property type="entry name" value="Prolyl_oligopep/macrocyclase"/>
</dbReference>
<keyword evidence="8" id="KW-1185">Reference proteome</keyword>
<dbReference type="InterPro" id="IPR023302">
    <property type="entry name" value="Pept_S9A_N"/>
</dbReference>
<dbReference type="PANTHER" id="PTHR42881:SF13">
    <property type="entry name" value="PROLYL ENDOPEPTIDASE"/>
    <property type="match status" value="1"/>
</dbReference>